<dbReference type="EMBL" id="QRZH01000002">
    <property type="protein sequence ID" value="RGV58875.1"/>
    <property type="molecule type" value="Genomic_DNA"/>
</dbReference>
<evidence type="ECO:0000259" key="1">
    <source>
        <dbReference type="Pfam" id="PF04230"/>
    </source>
</evidence>
<feature type="domain" description="Polysaccharide pyruvyl transferase" evidence="1">
    <location>
        <begin position="88"/>
        <end position="231"/>
    </location>
</feature>
<dbReference type="InterPro" id="IPR007345">
    <property type="entry name" value="Polysacch_pyruvyl_Trfase"/>
</dbReference>
<proteinExistence type="predicted"/>
<dbReference type="Pfam" id="PF04230">
    <property type="entry name" value="PS_pyruv_trans"/>
    <property type="match status" value="1"/>
</dbReference>
<dbReference type="Proteomes" id="UP000286270">
    <property type="component" value="Unassembled WGS sequence"/>
</dbReference>
<organism evidence="2 3">
    <name type="scientific">Bacteroides fragilis</name>
    <dbReference type="NCBI Taxonomy" id="817"/>
    <lineage>
        <taxon>Bacteria</taxon>
        <taxon>Pseudomonadati</taxon>
        <taxon>Bacteroidota</taxon>
        <taxon>Bacteroidia</taxon>
        <taxon>Bacteroidales</taxon>
        <taxon>Bacteroidaceae</taxon>
        <taxon>Bacteroides</taxon>
    </lineage>
</organism>
<evidence type="ECO:0000313" key="2">
    <source>
        <dbReference type="EMBL" id="RGV58875.1"/>
    </source>
</evidence>
<gene>
    <name evidence="2" type="ORF">DWW08_02850</name>
</gene>
<dbReference type="RefSeq" id="WP_050442174.1">
    <property type="nucleotide sequence ID" value="NZ_JACENG010000016.1"/>
</dbReference>
<protein>
    <recommendedName>
        <fullName evidence="1">Polysaccharide pyruvyl transferase domain-containing protein</fullName>
    </recommendedName>
</protein>
<sequence length="298" mass="34144">MKDPYKHSSFNIIFTKIKTLLLDLFCHPICINACLHYSWGKLMHRNWGDDINVFLVERLFNRKVSYLYTSSISMHRNSTNYIMIGSTAVMLGNNRSVIWGAGIIDGTVSLSTPPMKILAVRGPLTRKYFINNEVECPEVYGDPAMLAKLVYTPQHTTPTYKLGIIPHYSDFNHPALSKFKNDPAVLIIRMEGYKDWHEIIDQICDCEYIASSSLHGLIMSETYEIPNLWIELSGKLMGGHFKFHDFFLSIHADREKPFIMRTKTSLADILATKSLYKKGYINLQPLIDAAPFPLFPQE</sequence>
<reference evidence="2 3" key="1">
    <citation type="submission" date="2018-08" db="EMBL/GenBank/DDBJ databases">
        <title>A genome reference for cultivated species of the human gut microbiota.</title>
        <authorList>
            <person name="Zou Y."/>
            <person name="Xue W."/>
            <person name="Luo G."/>
        </authorList>
    </citation>
    <scope>NUCLEOTIDE SEQUENCE [LARGE SCALE GENOMIC DNA]</scope>
    <source>
        <strain evidence="2 3">AF14-26</strain>
    </source>
</reference>
<name>A0A412YNH8_BACFG</name>
<dbReference type="AlphaFoldDB" id="A0A412YNH8"/>
<accession>A0A412YNH8</accession>
<comment type="caution">
    <text evidence="2">The sequence shown here is derived from an EMBL/GenBank/DDBJ whole genome shotgun (WGS) entry which is preliminary data.</text>
</comment>
<evidence type="ECO:0000313" key="3">
    <source>
        <dbReference type="Proteomes" id="UP000286270"/>
    </source>
</evidence>